<evidence type="ECO:0000313" key="2">
    <source>
        <dbReference type="EMBL" id="GAA4877280.1"/>
    </source>
</evidence>
<comment type="similarity">
    <text evidence="1">Belongs to the enoyl-CoA hydratase/isomerase family.</text>
</comment>
<evidence type="ECO:0000256" key="1">
    <source>
        <dbReference type="ARBA" id="ARBA00005254"/>
    </source>
</evidence>
<dbReference type="CDD" id="cd06558">
    <property type="entry name" value="crotonase-like"/>
    <property type="match status" value="1"/>
</dbReference>
<dbReference type="InterPro" id="IPR014748">
    <property type="entry name" value="Enoyl-CoA_hydra_C"/>
</dbReference>
<dbReference type="EMBL" id="BAABJZ010000009">
    <property type="protein sequence ID" value="GAA4877280.1"/>
    <property type="molecule type" value="Genomic_DNA"/>
</dbReference>
<dbReference type="SUPFAM" id="SSF52096">
    <property type="entry name" value="ClpP/crotonase"/>
    <property type="match status" value="1"/>
</dbReference>
<evidence type="ECO:0000313" key="3">
    <source>
        <dbReference type="Proteomes" id="UP001499988"/>
    </source>
</evidence>
<name>A0ABP9EG14_9GAMM</name>
<dbReference type="PANTHER" id="PTHR42964">
    <property type="entry name" value="ENOYL-COA HYDRATASE"/>
    <property type="match status" value="1"/>
</dbReference>
<dbReference type="InterPro" id="IPR001753">
    <property type="entry name" value="Enoyl-CoA_hydra/iso"/>
</dbReference>
<accession>A0ABP9EG14</accession>
<proteinExistence type="inferred from homology"/>
<dbReference type="Gene3D" id="1.10.12.10">
    <property type="entry name" value="Lyase 2-enoyl-coa Hydratase, Chain A, domain 2"/>
    <property type="match status" value="1"/>
</dbReference>
<dbReference type="Proteomes" id="UP001499988">
    <property type="component" value="Unassembled WGS sequence"/>
</dbReference>
<dbReference type="Gene3D" id="3.90.226.10">
    <property type="entry name" value="2-enoyl-CoA Hydratase, Chain A, domain 1"/>
    <property type="match status" value="1"/>
</dbReference>
<organism evidence="2 3">
    <name type="scientific">Ferrimonas pelagia</name>
    <dbReference type="NCBI Taxonomy" id="1177826"/>
    <lineage>
        <taxon>Bacteria</taxon>
        <taxon>Pseudomonadati</taxon>
        <taxon>Pseudomonadota</taxon>
        <taxon>Gammaproteobacteria</taxon>
        <taxon>Alteromonadales</taxon>
        <taxon>Ferrimonadaceae</taxon>
        <taxon>Ferrimonas</taxon>
    </lineage>
</organism>
<reference evidence="3" key="1">
    <citation type="journal article" date="2019" name="Int. J. Syst. Evol. Microbiol.">
        <title>The Global Catalogue of Microorganisms (GCM) 10K type strain sequencing project: providing services to taxonomists for standard genome sequencing and annotation.</title>
        <authorList>
            <consortium name="The Broad Institute Genomics Platform"/>
            <consortium name="The Broad Institute Genome Sequencing Center for Infectious Disease"/>
            <person name="Wu L."/>
            <person name="Ma J."/>
        </authorList>
    </citation>
    <scope>NUCLEOTIDE SEQUENCE [LARGE SCALE GENOMIC DNA]</scope>
    <source>
        <strain evidence="3">JCM 18401</strain>
    </source>
</reference>
<dbReference type="PANTHER" id="PTHR42964:SF1">
    <property type="entry name" value="POLYKETIDE BIOSYNTHESIS ENOYL-COA HYDRATASE PKSH-RELATED"/>
    <property type="match status" value="1"/>
</dbReference>
<sequence length="268" mass="29340">MNYHSIKVQQQDRIARLTLARSDKHNAFDAQMISELNQALQHLAAQPELSLLVLRAEGKHFCAGADLDWMKRQAQMSEAENLADANELARMLDRLNTFPTPVLACVQGAAFGGALGLVACADIVLAQRNCRFCLSEVKLGLIPATISPYVGRAIGLRQLRRYALSAETIDADTAQRLGLVHQLCDDLSDAERTMISQLQANGPAALRAGKDLLLSIDPHTGDPAQQQDTARRIAQIRVTAEAQEGLTAFFQQRPPAWRSPSHEQGEPS</sequence>
<comment type="caution">
    <text evidence="2">The sequence shown here is derived from an EMBL/GenBank/DDBJ whole genome shotgun (WGS) entry which is preliminary data.</text>
</comment>
<keyword evidence="3" id="KW-1185">Reference proteome</keyword>
<dbReference type="InterPro" id="IPR029045">
    <property type="entry name" value="ClpP/crotonase-like_dom_sf"/>
</dbReference>
<gene>
    <name evidence="2" type="ORF">GCM10023333_08200</name>
</gene>
<dbReference type="RefSeq" id="WP_345333699.1">
    <property type="nucleotide sequence ID" value="NZ_BAABJZ010000009.1"/>
</dbReference>
<protein>
    <submittedName>
        <fullName evidence="2">Enoyl-CoA hydratase-related protein</fullName>
    </submittedName>
</protein>
<dbReference type="Pfam" id="PF00378">
    <property type="entry name" value="ECH_1"/>
    <property type="match status" value="1"/>
</dbReference>
<dbReference type="InterPro" id="IPR051683">
    <property type="entry name" value="Enoyl-CoA_Hydratase/Isomerase"/>
</dbReference>